<evidence type="ECO:0000313" key="2">
    <source>
        <dbReference type="EMBL" id="QCD89419.1"/>
    </source>
</evidence>
<name>A0A4D6LKY7_VIGUN</name>
<keyword evidence="1" id="KW-0472">Membrane</keyword>
<dbReference type="Proteomes" id="UP000501690">
    <property type="component" value="Linkage Group LG4"/>
</dbReference>
<protein>
    <submittedName>
        <fullName evidence="2">Uncharacterized protein</fullName>
    </submittedName>
</protein>
<proteinExistence type="predicted"/>
<gene>
    <name evidence="2" type="ORF">DEO72_LG4g363</name>
</gene>
<evidence type="ECO:0000313" key="3">
    <source>
        <dbReference type="Proteomes" id="UP000501690"/>
    </source>
</evidence>
<dbReference type="EMBL" id="CP039348">
    <property type="protein sequence ID" value="QCD89419.1"/>
    <property type="molecule type" value="Genomic_DNA"/>
</dbReference>
<organism evidence="2 3">
    <name type="scientific">Vigna unguiculata</name>
    <name type="common">Cowpea</name>
    <dbReference type="NCBI Taxonomy" id="3917"/>
    <lineage>
        <taxon>Eukaryota</taxon>
        <taxon>Viridiplantae</taxon>
        <taxon>Streptophyta</taxon>
        <taxon>Embryophyta</taxon>
        <taxon>Tracheophyta</taxon>
        <taxon>Spermatophyta</taxon>
        <taxon>Magnoliopsida</taxon>
        <taxon>eudicotyledons</taxon>
        <taxon>Gunneridae</taxon>
        <taxon>Pentapetalae</taxon>
        <taxon>rosids</taxon>
        <taxon>fabids</taxon>
        <taxon>Fabales</taxon>
        <taxon>Fabaceae</taxon>
        <taxon>Papilionoideae</taxon>
        <taxon>50 kb inversion clade</taxon>
        <taxon>NPAAA clade</taxon>
        <taxon>indigoferoid/millettioid clade</taxon>
        <taxon>Phaseoleae</taxon>
        <taxon>Vigna</taxon>
    </lineage>
</organism>
<feature type="transmembrane region" description="Helical" evidence="1">
    <location>
        <begin position="161"/>
        <end position="178"/>
    </location>
</feature>
<accession>A0A4D6LKY7</accession>
<reference evidence="2 3" key="1">
    <citation type="submission" date="2019-04" db="EMBL/GenBank/DDBJ databases">
        <title>An improved genome assembly and genetic linkage map for asparagus bean, Vigna unguiculata ssp. sesquipedialis.</title>
        <authorList>
            <person name="Xia Q."/>
            <person name="Zhang R."/>
            <person name="Dong Y."/>
        </authorList>
    </citation>
    <scope>NUCLEOTIDE SEQUENCE [LARGE SCALE GENOMIC DNA]</scope>
    <source>
        <tissue evidence="2">Leaf</tissue>
    </source>
</reference>
<dbReference type="AlphaFoldDB" id="A0A4D6LKY7"/>
<keyword evidence="1" id="KW-1133">Transmembrane helix</keyword>
<feature type="transmembrane region" description="Helical" evidence="1">
    <location>
        <begin position="136"/>
        <end position="155"/>
    </location>
</feature>
<keyword evidence="1" id="KW-0812">Transmembrane</keyword>
<evidence type="ECO:0000256" key="1">
    <source>
        <dbReference type="SAM" id="Phobius"/>
    </source>
</evidence>
<keyword evidence="3" id="KW-1185">Reference proteome</keyword>
<sequence length="195" mass="21347">MGKGSYKIMGVVKSFKGRSDCEIARSGRDLESGWCSAGIWEVPELMHRLAARSWPPGDVGDNAEGVLFVIERVLRFGNRGQLSGRRLAVSVIPPGDTYCEMNFEALCAWRASSDALRVRLLVFLELWLGTWTRGTLALWLGLASVAGVSVLVVASTDGSRWIALLSFWLTSLVVLGRYELCSYMGTLPGVAVYDP</sequence>